<keyword evidence="1 4" id="KW-0489">Methyltransferase</keyword>
<dbReference type="PANTHER" id="PTHR10629:SF52">
    <property type="entry name" value="DNA (CYTOSINE-5)-METHYLTRANSFERASE 1"/>
    <property type="match status" value="1"/>
</dbReference>
<evidence type="ECO:0000256" key="7">
    <source>
        <dbReference type="SAM" id="Phobius"/>
    </source>
</evidence>
<evidence type="ECO:0000256" key="3">
    <source>
        <dbReference type="ARBA" id="ARBA00022691"/>
    </source>
</evidence>
<dbReference type="InterPro" id="IPR050390">
    <property type="entry name" value="C5-Methyltransferase"/>
</dbReference>
<proteinExistence type="inferred from homology"/>
<keyword evidence="7" id="KW-0812">Transmembrane</keyword>
<dbReference type="EMBL" id="CAUYUJ010021760">
    <property type="protein sequence ID" value="CAK0906871.1"/>
    <property type="molecule type" value="Genomic_DNA"/>
</dbReference>
<dbReference type="PRINTS" id="PR00105">
    <property type="entry name" value="C5METTRFRASE"/>
</dbReference>
<evidence type="ECO:0000256" key="2">
    <source>
        <dbReference type="ARBA" id="ARBA00022679"/>
    </source>
</evidence>
<comment type="similarity">
    <text evidence="4 5">Belongs to the class I-like SAM-binding methyltransferase superfamily. C5-methyltransferase family.</text>
</comment>
<feature type="active site" evidence="4">
    <location>
        <position position="136"/>
    </location>
</feature>
<dbReference type="PROSITE" id="PS51679">
    <property type="entry name" value="SAM_MT_C5"/>
    <property type="match status" value="1"/>
</dbReference>
<evidence type="ECO:0000313" key="9">
    <source>
        <dbReference type="Proteomes" id="UP001189429"/>
    </source>
</evidence>
<evidence type="ECO:0000256" key="6">
    <source>
        <dbReference type="RuleBase" id="RU000417"/>
    </source>
</evidence>
<reference evidence="8" key="1">
    <citation type="submission" date="2023-10" db="EMBL/GenBank/DDBJ databases">
        <authorList>
            <person name="Chen Y."/>
            <person name="Shah S."/>
            <person name="Dougan E. K."/>
            <person name="Thang M."/>
            <person name="Chan C."/>
        </authorList>
    </citation>
    <scope>NUCLEOTIDE SEQUENCE [LARGE SCALE GENOMIC DNA]</scope>
</reference>
<dbReference type="EC" id="2.1.1.37" evidence="6"/>
<accession>A0ABN9Y322</accession>
<keyword evidence="2 4" id="KW-0808">Transferase</keyword>
<evidence type="ECO:0000256" key="4">
    <source>
        <dbReference type="PROSITE-ProRule" id="PRU01016"/>
    </source>
</evidence>
<dbReference type="Gene3D" id="3.40.50.150">
    <property type="entry name" value="Vaccinia Virus protein VP39"/>
    <property type="match status" value="1"/>
</dbReference>
<comment type="caution">
    <text evidence="8">The sequence shown here is derived from an EMBL/GenBank/DDBJ whole genome shotgun (WGS) entry which is preliminary data.</text>
</comment>
<dbReference type="Gene3D" id="3.90.120.10">
    <property type="entry name" value="DNA Methylase, subunit A, domain 2"/>
    <property type="match status" value="1"/>
</dbReference>
<keyword evidence="7" id="KW-0472">Membrane</keyword>
<evidence type="ECO:0000313" key="8">
    <source>
        <dbReference type="EMBL" id="CAK0906871.1"/>
    </source>
</evidence>
<dbReference type="Proteomes" id="UP001189429">
    <property type="component" value="Unassembled WGS sequence"/>
</dbReference>
<dbReference type="SUPFAM" id="SSF53335">
    <property type="entry name" value="S-adenosyl-L-methionine-dependent methyltransferases"/>
    <property type="match status" value="1"/>
</dbReference>
<dbReference type="PROSITE" id="PS00094">
    <property type="entry name" value="C5_MTASE_1"/>
    <property type="match status" value="1"/>
</dbReference>
<evidence type="ECO:0000256" key="1">
    <source>
        <dbReference type="ARBA" id="ARBA00022603"/>
    </source>
</evidence>
<sequence>MACTGFSPGPFTFVELFAGIGGFRLGLEALGGRCVFASEMHPTARMGLGLVCSAKVIVIGIALAAMWQAVIRSATWHSLFTMILSPLLATRAVYCENWPTQCGAAAAMCGKLAGDIRLVPVEDVPEHDVLTAGFPCQPFSALGEQIGLQESRGRLFLQVCRVLRGRRPPLALLENVPGLLGTDGGRALEAVARALKESGYRVAHRVYNSQAVLPQKRKRVYIVAIRADLEAACEVFRFPWLPDLGRTLAEALERPPPAEELGHLVVSEDRWGRLQQSRAFHEAPEDILGCLDAPAAPLVASYGQGGSGSFSRYTQLVPPEGAPAGDLSRPRRLSRRECARLQGFPETFSYAACDGPRAWYRLIGNAVSPPIVCALAASLLCALRHAGARRCRLPGTRAALQLALQAGPPEAVDRLLVVEVSRAMDGSDVLSLGALLTQLDSER</sequence>
<dbReference type="PANTHER" id="PTHR10629">
    <property type="entry name" value="CYTOSINE-SPECIFIC METHYLTRANSFERASE"/>
    <property type="match status" value="1"/>
</dbReference>
<dbReference type="InterPro" id="IPR029063">
    <property type="entry name" value="SAM-dependent_MTases_sf"/>
</dbReference>
<dbReference type="NCBIfam" id="TIGR00675">
    <property type="entry name" value="dcm"/>
    <property type="match status" value="1"/>
</dbReference>
<evidence type="ECO:0000256" key="5">
    <source>
        <dbReference type="RuleBase" id="RU000416"/>
    </source>
</evidence>
<name>A0ABN9Y322_9DINO</name>
<protein>
    <recommendedName>
        <fullName evidence="6">Cytosine-specific methyltransferase</fullName>
        <ecNumber evidence="6">2.1.1.37</ecNumber>
    </recommendedName>
</protein>
<feature type="transmembrane region" description="Helical" evidence="7">
    <location>
        <begin position="46"/>
        <end position="67"/>
    </location>
</feature>
<dbReference type="Pfam" id="PF00145">
    <property type="entry name" value="DNA_methylase"/>
    <property type="match status" value="2"/>
</dbReference>
<keyword evidence="7" id="KW-1133">Transmembrane helix</keyword>
<gene>
    <name evidence="8" type="ORF">PCOR1329_LOCUS82051</name>
</gene>
<comment type="catalytic activity">
    <reaction evidence="6">
        <text>a 2'-deoxycytidine in DNA + S-adenosyl-L-methionine = a 5-methyl-2'-deoxycytidine in DNA + S-adenosyl-L-homocysteine + H(+)</text>
        <dbReference type="Rhea" id="RHEA:13681"/>
        <dbReference type="Rhea" id="RHEA-COMP:11369"/>
        <dbReference type="Rhea" id="RHEA-COMP:11370"/>
        <dbReference type="ChEBI" id="CHEBI:15378"/>
        <dbReference type="ChEBI" id="CHEBI:57856"/>
        <dbReference type="ChEBI" id="CHEBI:59789"/>
        <dbReference type="ChEBI" id="CHEBI:85452"/>
        <dbReference type="ChEBI" id="CHEBI:85454"/>
        <dbReference type="EC" id="2.1.1.37"/>
    </reaction>
</comment>
<dbReference type="InterPro" id="IPR018117">
    <property type="entry name" value="C5_DNA_meth_AS"/>
</dbReference>
<dbReference type="InterPro" id="IPR001525">
    <property type="entry name" value="C5_MeTfrase"/>
</dbReference>
<keyword evidence="3 4" id="KW-0949">S-adenosyl-L-methionine</keyword>
<keyword evidence="9" id="KW-1185">Reference proteome</keyword>
<organism evidence="8 9">
    <name type="scientific">Prorocentrum cordatum</name>
    <dbReference type="NCBI Taxonomy" id="2364126"/>
    <lineage>
        <taxon>Eukaryota</taxon>
        <taxon>Sar</taxon>
        <taxon>Alveolata</taxon>
        <taxon>Dinophyceae</taxon>
        <taxon>Prorocentrales</taxon>
        <taxon>Prorocentraceae</taxon>
        <taxon>Prorocentrum</taxon>
    </lineage>
</organism>